<keyword evidence="1" id="KW-0472">Membrane</keyword>
<feature type="transmembrane region" description="Helical" evidence="1">
    <location>
        <begin position="117"/>
        <end position="135"/>
    </location>
</feature>
<dbReference type="RefSeq" id="WP_310053673.1">
    <property type="nucleotide sequence ID" value="NZ_JAVDVW010000001.1"/>
</dbReference>
<keyword evidence="1" id="KW-0812">Transmembrane</keyword>
<keyword evidence="1" id="KW-1133">Transmembrane helix</keyword>
<dbReference type="Proteomes" id="UP001267878">
    <property type="component" value="Unassembled WGS sequence"/>
</dbReference>
<gene>
    <name evidence="2" type="ORF">J2X04_001823</name>
</gene>
<feature type="transmembrane region" description="Helical" evidence="1">
    <location>
        <begin position="59"/>
        <end position="81"/>
    </location>
</feature>
<evidence type="ECO:0000313" key="2">
    <source>
        <dbReference type="EMBL" id="MDR7099476.1"/>
    </source>
</evidence>
<evidence type="ECO:0000256" key="1">
    <source>
        <dbReference type="SAM" id="Phobius"/>
    </source>
</evidence>
<feature type="transmembrane region" description="Helical" evidence="1">
    <location>
        <begin position="93"/>
        <end position="111"/>
    </location>
</feature>
<organism evidence="2 3">
    <name type="scientific">Agrilutibacter niabensis</name>
    <dbReference type="NCBI Taxonomy" id="380628"/>
    <lineage>
        <taxon>Bacteria</taxon>
        <taxon>Pseudomonadati</taxon>
        <taxon>Pseudomonadota</taxon>
        <taxon>Gammaproteobacteria</taxon>
        <taxon>Lysobacterales</taxon>
        <taxon>Lysobacteraceae</taxon>
        <taxon>Agrilutibacter</taxon>
    </lineage>
</organism>
<name>A0ABU1VPR6_9GAMM</name>
<sequence>MLPPPLGRKQAWGVRSSAFWRLVVAWLTITLCEFASMFLHHPPPSIDLRDPQALAAHVAAAPTPVMLIVLAGWSLAAFLGGWIAARIARHHRAAALVIGTLVVVIVLAKRMLIAYPLWMTVAGVLLPLSLAWLAARLATPRTSP</sequence>
<evidence type="ECO:0000313" key="3">
    <source>
        <dbReference type="Proteomes" id="UP001267878"/>
    </source>
</evidence>
<feature type="transmembrane region" description="Helical" evidence="1">
    <location>
        <begin position="18"/>
        <end position="39"/>
    </location>
</feature>
<comment type="caution">
    <text evidence="2">The sequence shown here is derived from an EMBL/GenBank/DDBJ whole genome shotgun (WGS) entry which is preliminary data.</text>
</comment>
<dbReference type="EMBL" id="JAVDVW010000001">
    <property type="protein sequence ID" value="MDR7099476.1"/>
    <property type="molecule type" value="Genomic_DNA"/>
</dbReference>
<accession>A0ABU1VPR6</accession>
<protein>
    <submittedName>
        <fullName evidence="2">Uncharacterized protein</fullName>
    </submittedName>
</protein>
<reference evidence="2 3" key="1">
    <citation type="submission" date="2023-07" db="EMBL/GenBank/DDBJ databases">
        <title>Sorghum-associated microbial communities from plants grown in Nebraska, USA.</title>
        <authorList>
            <person name="Schachtman D."/>
        </authorList>
    </citation>
    <scope>NUCLEOTIDE SEQUENCE [LARGE SCALE GENOMIC DNA]</scope>
    <source>
        <strain evidence="2 3">BE187</strain>
    </source>
</reference>
<proteinExistence type="predicted"/>
<keyword evidence="3" id="KW-1185">Reference proteome</keyword>